<protein>
    <recommendedName>
        <fullName evidence="3">RNase H type-1 domain-containing protein</fullName>
    </recommendedName>
</protein>
<sequence length="177" mass="19361">MEYEPAIKDMDFIAIHYNFVGTEHVEPKNIDGVKTPSSLRRSASGSVGVDSHGIMVNQQMENHDRLSVARADLAHVHTQKDLSHAHRRALHHLGIPTHVPAPLPPKIIRWLLPPPSRLKLNVDGALKVGPGIAAGGGILRNGYVDIIFAFAARYYDIHSSLATEALALWDGISLCCE</sequence>
<proteinExistence type="predicted"/>
<accession>A0A843TR42</accession>
<gene>
    <name evidence="1" type="ORF">Taro_006416</name>
</gene>
<dbReference type="PANTHER" id="PTHR47723">
    <property type="entry name" value="OS05G0353850 PROTEIN"/>
    <property type="match status" value="1"/>
</dbReference>
<dbReference type="AlphaFoldDB" id="A0A843TR42"/>
<evidence type="ECO:0000313" key="1">
    <source>
        <dbReference type="EMBL" id="MQL74068.1"/>
    </source>
</evidence>
<dbReference type="InterPro" id="IPR053151">
    <property type="entry name" value="RNase_H-like"/>
</dbReference>
<keyword evidence="2" id="KW-1185">Reference proteome</keyword>
<organism evidence="1 2">
    <name type="scientific">Colocasia esculenta</name>
    <name type="common">Wild taro</name>
    <name type="synonym">Arum esculentum</name>
    <dbReference type="NCBI Taxonomy" id="4460"/>
    <lineage>
        <taxon>Eukaryota</taxon>
        <taxon>Viridiplantae</taxon>
        <taxon>Streptophyta</taxon>
        <taxon>Embryophyta</taxon>
        <taxon>Tracheophyta</taxon>
        <taxon>Spermatophyta</taxon>
        <taxon>Magnoliopsida</taxon>
        <taxon>Liliopsida</taxon>
        <taxon>Araceae</taxon>
        <taxon>Aroideae</taxon>
        <taxon>Colocasieae</taxon>
        <taxon>Colocasia</taxon>
    </lineage>
</organism>
<name>A0A843TR42_COLES</name>
<dbReference type="Proteomes" id="UP000652761">
    <property type="component" value="Unassembled WGS sequence"/>
</dbReference>
<evidence type="ECO:0000313" key="2">
    <source>
        <dbReference type="Proteomes" id="UP000652761"/>
    </source>
</evidence>
<comment type="caution">
    <text evidence="1">The sequence shown here is derived from an EMBL/GenBank/DDBJ whole genome shotgun (WGS) entry which is preliminary data.</text>
</comment>
<dbReference type="OrthoDB" id="1752183at2759"/>
<dbReference type="EMBL" id="NMUH01000190">
    <property type="protein sequence ID" value="MQL74068.1"/>
    <property type="molecule type" value="Genomic_DNA"/>
</dbReference>
<reference evidence="1" key="1">
    <citation type="submission" date="2017-07" db="EMBL/GenBank/DDBJ databases">
        <title>Taro Niue Genome Assembly and Annotation.</title>
        <authorList>
            <person name="Atibalentja N."/>
            <person name="Keating K."/>
            <person name="Fields C.J."/>
        </authorList>
    </citation>
    <scope>NUCLEOTIDE SEQUENCE</scope>
    <source>
        <strain evidence="1">Niue_2</strain>
        <tissue evidence="1">Leaf</tissue>
    </source>
</reference>
<evidence type="ECO:0008006" key="3">
    <source>
        <dbReference type="Google" id="ProtNLM"/>
    </source>
</evidence>
<dbReference type="PANTHER" id="PTHR47723:SF19">
    <property type="entry name" value="POLYNUCLEOTIDYL TRANSFERASE, RIBONUCLEASE H-LIKE SUPERFAMILY PROTEIN"/>
    <property type="match status" value="1"/>
</dbReference>